<evidence type="ECO:0000313" key="1">
    <source>
        <dbReference type="EMBL" id="KAL2858258.1"/>
    </source>
</evidence>
<dbReference type="EMBL" id="JBFXLR010000005">
    <property type="protein sequence ID" value="KAL2858258.1"/>
    <property type="molecule type" value="Genomic_DNA"/>
</dbReference>
<accession>A0ABR4L153</accession>
<sequence length="152" mass="16811">MPYPTREEVYALFSLLETPPTGPPQFFARFSPDVKFFAVGPPTSRHAAEYASKDAFMAGGFAKLSKAVRPPGLKFKIVDGIEGVTVDEACGRAAVMFDTVDTFTHSGVEYAQHYSWHVKFNEEGMVIEARAYLDHGYLESVLGTELNRLGIK</sequence>
<evidence type="ECO:0000313" key="2">
    <source>
        <dbReference type="Proteomes" id="UP001610444"/>
    </source>
</evidence>
<comment type="caution">
    <text evidence="1">The sequence shown here is derived from an EMBL/GenBank/DDBJ whole genome shotgun (WGS) entry which is preliminary data.</text>
</comment>
<dbReference type="InterPro" id="IPR032710">
    <property type="entry name" value="NTF2-like_dom_sf"/>
</dbReference>
<dbReference type="GeneID" id="98153991"/>
<dbReference type="Proteomes" id="UP001610444">
    <property type="component" value="Unassembled WGS sequence"/>
</dbReference>
<dbReference type="Gene3D" id="3.10.450.50">
    <property type="match status" value="1"/>
</dbReference>
<keyword evidence="2" id="KW-1185">Reference proteome</keyword>
<dbReference type="RefSeq" id="XP_070903427.1">
    <property type="nucleotide sequence ID" value="XM_071038827.1"/>
</dbReference>
<proteinExistence type="predicted"/>
<protein>
    <recommendedName>
        <fullName evidence="3">SnoaL-like domain-containing protein</fullName>
    </recommendedName>
</protein>
<name>A0ABR4L153_9EURO</name>
<organism evidence="1 2">
    <name type="scientific">Aspergillus pseudodeflectus</name>
    <dbReference type="NCBI Taxonomy" id="176178"/>
    <lineage>
        <taxon>Eukaryota</taxon>
        <taxon>Fungi</taxon>
        <taxon>Dikarya</taxon>
        <taxon>Ascomycota</taxon>
        <taxon>Pezizomycotina</taxon>
        <taxon>Eurotiomycetes</taxon>
        <taxon>Eurotiomycetidae</taxon>
        <taxon>Eurotiales</taxon>
        <taxon>Aspergillaceae</taxon>
        <taxon>Aspergillus</taxon>
        <taxon>Aspergillus subgen. Nidulantes</taxon>
    </lineage>
</organism>
<dbReference type="SUPFAM" id="SSF54427">
    <property type="entry name" value="NTF2-like"/>
    <property type="match status" value="1"/>
</dbReference>
<evidence type="ECO:0008006" key="3">
    <source>
        <dbReference type="Google" id="ProtNLM"/>
    </source>
</evidence>
<gene>
    <name evidence="1" type="ORF">BJX68DRAFT_228244</name>
</gene>
<reference evidence="1 2" key="1">
    <citation type="submission" date="2024-07" db="EMBL/GenBank/DDBJ databases">
        <title>Section-level genome sequencing and comparative genomics of Aspergillus sections Usti and Cavernicolus.</title>
        <authorList>
            <consortium name="Lawrence Berkeley National Laboratory"/>
            <person name="Nybo J.L."/>
            <person name="Vesth T.C."/>
            <person name="Theobald S."/>
            <person name="Frisvad J.C."/>
            <person name="Larsen T.O."/>
            <person name="Kjaerboelling I."/>
            <person name="Rothschild-Mancinelli K."/>
            <person name="Lyhne E.K."/>
            <person name="Kogle M.E."/>
            <person name="Barry K."/>
            <person name="Clum A."/>
            <person name="Na H."/>
            <person name="Ledsgaard L."/>
            <person name="Lin J."/>
            <person name="Lipzen A."/>
            <person name="Kuo A."/>
            <person name="Riley R."/>
            <person name="Mondo S."/>
            <person name="LaButti K."/>
            <person name="Haridas S."/>
            <person name="Pangalinan J."/>
            <person name="Salamov A.A."/>
            <person name="Simmons B.A."/>
            <person name="Magnuson J.K."/>
            <person name="Chen J."/>
            <person name="Drula E."/>
            <person name="Henrissat B."/>
            <person name="Wiebenga A."/>
            <person name="Lubbers R.J."/>
            <person name="Gomes A.C."/>
            <person name="Macurrencykelacurrency M.R."/>
            <person name="Stajich J."/>
            <person name="Grigoriev I.V."/>
            <person name="Mortensen U.H."/>
            <person name="De vries R.P."/>
            <person name="Baker S.E."/>
            <person name="Andersen M.R."/>
        </authorList>
    </citation>
    <scope>NUCLEOTIDE SEQUENCE [LARGE SCALE GENOMIC DNA]</scope>
    <source>
        <strain evidence="1 2">CBS 756.74</strain>
    </source>
</reference>